<dbReference type="AlphaFoldDB" id="A0A6P1EB27"/>
<feature type="transmembrane region" description="Helical" evidence="1">
    <location>
        <begin position="13"/>
        <end position="34"/>
    </location>
</feature>
<evidence type="ECO:0000313" key="2">
    <source>
        <dbReference type="EMBL" id="QHB51953.1"/>
    </source>
</evidence>
<gene>
    <name evidence="2" type="ORF">GQR93_07025</name>
</gene>
<dbReference type="EMBL" id="CP047121">
    <property type="protein sequence ID" value="QHB51953.1"/>
    <property type="molecule type" value="Genomic_DNA"/>
</dbReference>
<accession>A0A6P1EB27</accession>
<organism evidence="2 3">
    <name type="scientific">Lentilactobacillus hilgardii</name>
    <name type="common">Lactobacillus hilgardii</name>
    <dbReference type="NCBI Taxonomy" id="1588"/>
    <lineage>
        <taxon>Bacteria</taxon>
        <taxon>Bacillati</taxon>
        <taxon>Bacillota</taxon>
        <taxon>Bacilli</taxon>
        <taxon>Lactobacillales</taxon>
        <taxon>Lactobacillaceae</taxon>
        <taxon>Lentilactobacillus</taxon>
    </lineage>
</organism>
<evidence type="ECO:0008006" key="4">
    <source>
        <dbReference type="Google" id="ProtNLM"/>
    </source>
</evidence>
<keyword evidence="1" id="KW-0812">Transmembrane</keyword>
<proteinExistence type="predicted"/>
<reference evidence="2 3" key="1">
    <citation type="submission" date="2019-12" db="EMBL/GenBank/DDBJ databases">
        <title>Lactobacillus hilgardii FLUB.</title>
        <authorList>
            <person name="Gustaw K."/>
        </authorList>
    </citation>
    <scope>NUCLEOTIDE SEQUENCE [LARGE SCALE GENOMIC DNA]</scope>
    <source>
        <strain evidence="2 3">FLUB</strain>
    </source>
</reference>
<keyword evidence="1" id="KW-1133">Transmembrane helix</keyword>
<protein>
    <recommendedName>
        <fullName evidence="4">Prepilin-type N-terminal cleavage/methylation domain-containing protein</fullName>
    </recommendedName>
</protein>
<dbReference type="RefSeq" id="WP_003553738.1">
    <property type="nucleotide sequence ID" value="NZ_JBDNLA010000011.1"/>
</dbReference>
<name>A0A6P1EB27_LENHI</name>
<evidence type="ECO:0000256" key="1">
    <source>
        <dbReference type="SAM" id="Phobius"/>
    </source>
</evidence>
<dbReference type="Proteomes" id="UP000465035">
    <property type="component" value="Chromosome"/>
</dbReference>
<keyword evidence="1" id="KW-0472">Membrane</keyword>
<evidence type="ECO:0000313" key="3">
    <source>
        <dbReference type="Proteomes" id="UP000465035"/>
    </source>
</evidence>
<sequence>MMTGRKGFTVLELIIYLGIVSCVLLINLVLISFIKGNHIENRLFWHSFQECWTQAQQTARVNHCKYEVMIETKPQQVVFKPYHQKIKKQVLKCPNGLVPHNARHLFINSNGYASPTTIYWQSKSGKEIYLQKIQLGWSGFRIEKKN</sequence>